<keyword evidence="1 4" id="KW-0349">Heme</keyword>
<dbReference type="AlphaFoldDB" id="A0A0L8AJ40"/>
<evidence type="ECO:0000256" key="2">
    <source>
        <dbReference type="ARBA" id="ARBA00022723"/>
    </source>
</evidence>
<proteinExistence type="predicted"/>
<dbReference type="EMBL" id="JSVA01000016">
    <property type="protein sequence ID" value="KOF02165.1"/>
    <property type="molecule type" value="Genomic_DNA"/>
</dbReference>
<dbReference type="Proteomes" id="UP000036908">
    <property type="component" value="Unassembled WGS sequence"/>
</dbReference>
<protein>
    <submittedName>
        <fullName evidence="7">Cytochrome C</fullName>
    </submittedName>
</protein>
<keyword evidence="2 4" id="KW-0479">Metal-binding</keyword>
<evidence type="ECO:0000313" key="8">
    <source>
        <dbReference type="Proteomes" id="UP000036908"/>
    </source>
</evidence>
<name>A0A0L8AJ40_9BACT</name>
<dbReference type="Gene3D" id="1.10.760.10">
    <property type="entry name" value="Cytochrome c-like domain"/>
    <property type="match status" value="1"/>
</dbReference>
<keyword evidence="8" id="KW-1185">Reference proteome</keyword>
<dbReference type="PROSITE" id="PS51257">
    <property type="entry name" value="PROKAR_LIPOPROTEIN"/>
    <property type="match status" value="1"/>
</dbReference>
<gene>
    <name evidence="7" type="ORF">OB69_14200</name>
</gene>
<keyword evidence="5" id="KW-0732">Signal</keyword>
<reference evidence="8" key="1">
    <citation type="submission" date="2014-11" db="EMBL/GenBank/DDBJ databases">
        <title>Genome sequencing of Roseivirga sp. D-25.</title>
        <authorList>
            <person name="Selvaratnam C."/>
            <person name="Thevarajoo S."/>
            <person name="Goh K.M."/>
            <person name="Eee R."/>
            <person name="Chan K.-G."/>
            <person name="Chong C.S."/>
        </authorList>
    </citation>
    <scope>NUCLEOTIDE SEQUENCE [LARGE SCALE GENOMIC DNA]</scope>
    <source>
        <strain evidence="8">D-25</strain>
    </source>
</reference>
<dbReference type="GO" id="GO:0020037">
    <property type="term" value="F:heme binding"/>
    <property type="evidence" value="ECO:0007669"/>
    <property type="project" value="InterPro"/>
</dbReference>
<dbReference type="GO" id="GO:0009055">
    <property type="term" value="F:electron transfer activity"/>
    <property type="evidence" value="ECO:0007669"/>
    <property type="project" value="InterPro"/>
</dbReference>
<feature type="signal peptide" evidence="5">
    <location>
        <begin position="1"/>
        <end position="26"/>
    </location>
</feature>
<accession>A0A0L8AJ40</accession>
<dbReference type="PANTHER" id="PTHR40394">
    <property type="entry name" value="LIPOPROTEIN-RELATED"/>
    <property type="match status" value="1"/>
</dbReference>
<evidence type="ECO:0000259" key="6">
    <source>
        <dbReference type="PROSITE" id="PS51007"/>
    </source>
</evidence>
<evidence type="ECO:0000256" key="1">
    <source>
        <dbReference type="ARBA" id="ARBA00022617"/>
    </source>
</evidence>
<sequence length="207" mass="23125">MIMLNRLKAFLPLIAIFALASCNASGDNPGTEYAPQMYHSIPYEPLTQIKEKDRGEWLSNREDGLGEFYNSNPNNAYEQNVKLPVAGTVRRTADGVLPYRLGKDDIEAASLVENPLPETPEILAEGKRLYELYCDHCHGTTGQADGLVSPVFQGVPPYTAPALRNLSEGHIFHVITYGIRRMGAHGSQISPEKRWKIVKYVKQLQQK</sequence>
<organism evidence="7 8">
    <name type="scientific">Roseivirga seohaensis subsp. aquiponti</name>
    <dbReference type="NCBI Taxonomy" id="1566026"/>
    <lineage>
        <taxon>Bacteria</taxon>
        <taxon>Pseudomonadati</taxon>
        <taxon>Bacteroidota</taxon>
        <taxon>Cytophagia</taxon>
        <taxon>Cytophagales</taxon>
        <taxon>Roseivirgaceae</taxon>
        <taxon>Roseivirga</taxon>
    </lineage>
</organism>
<feature type="chain" id="PRO_5005580470" evidence="5">
    <location>
        <begin position="27"/>
        <end position="207"/>
    </location>
</feature>
<dbReference type="OrthoDB" id="9796771at2"/>
<dbReference type="PANTHER" id="PTHR40394:SF2">
    <property type="entry name" value="QUINOL:CYTOCHROME C OXIDOREDUCTASE MEMBRANE PROTEIN"/>
    <property type="match status" value="1"/>
</dbReference>
<evidence type="ECO:0000256" key="4">
    <source>
        <dbReference type="PROSITE-ProRule" id="PRU00433"/>
    </source>
</evidence>
<evidence type="ECO:0000256" key="3">
    <source>
        <dbReference type="ARBA" id="ARBA00023004"/>
    </source>
</evidence>
<keyword evidence="3 4" id="KW-0408">Iron</keyword>
<evidence type="ECO:0000256" key="5">
    <source>
        <dbReference type="SAM" id="SignalP"/>
    </source>
</evidence>
<comment type="caution">
    <text evidence="7">The sequence shown here is derived from an EMBL/GenBank/DDBJ whole genome shotgun (WGS) entry which is preliminary data.</text>
</comment>
<dbReference type="InterPro" id="IPR009056">
    <property type="entry name" value="Cyt_c-like_dom"/>
</dbReference>
<dbReference type="PROSITE" id="PS51007">
    <property type="entry name" value="CYTC"/>
    <property type="match status" value="1"/>
</dbReference>
<dbReference type="SUPFAM" id="SSF46626">
    <property type="entry name" value="Cytochrome c"/>
    <property type="match status" value="1"/>
</dbReference>
<dbReference type="Pfam" id="PF13442">
    <property type="entry name" value="Cytochrome_CBB3"/>
    <property type="match status" value="1"/>
</dbReference>
<evidence type="ECO:0000313" key="7">
    <source>
        <dbReference type="EMBL" id="KOF02165.1"/>
    </source>
</evidence>
<dbReference type="GO" id="GO:0046872">
    <property type="term" value="F:metal ion binding"/>
    <property type="evidence" value="ECO:0007669"/>
    <property type="project" value="UniProtKB-KW"/>
</dbReference>
<dbReference type="PATRIC" id="fig|1566026.4.peg.1150"/>
<dbReference type="InterPro" id="IPR036909">
    <property type="entry name" value="Cyt_c-like_dom_sf"/>
</dbReference>
<feature type="domain" description="Cytochrome c" evidence="6">
    <location>
        <begin position="121"/>
        <end position="205"/>
    </location>
</feature>